<dbReference type="EMBL" id="SDKK01000017">
    <property type="protein sequence ID" value="TYC54722.1"/>
    <property type="molecule type" value="Genomic_DNA"/>
</dbReference>
<protein>
    <submittedName>
        <fullName evidence="2">Uncharacterized protein</fullName>
    </submittedName>
</protein>
<name>A0A6C2CMY6_9RHOO</name>
<dbReference type="RefSeq" id="WP_148580415.1">
    <property type="nucleotide sequence ID" value="NZ_SDKK01000017.1"/>
</dbReference>
<gene>
    <name evidence="2" type="ORF">ETQ85_17705</name>
</gene>
<evidence type="ECO:0000313" key="3">
    <source>
        <dbReference type="Proteomes" id="UP000389128"/>
    </source>
</evidence>
<accession>A0A6C2CMY6</accession>
<feature type="compositionally biased region" description="Polar residues" evidence="1">
    <location>
        <begin position="1"/>
        <end position="19"/>
    </location>
</feature>
<keyword evidence="3" id="KW-1185">Reference proteome</keyword>
<dbReference type="AlphaFoldDB" id="A0A6C2CMY6"/>
<feature type="region of interest" description="Disordered" evidence="1">
    <location>
        <begin position="1"/>
        <end position="33"/>
    </location>
</feature>
<reference evidence="2 3" key="1">
    <citation type="submission" date="2019-01" db="EMBL/GenBank/DDBJ databases">
        <title>Zoogloea oleivorans genome sequencing and assembly.</title>
        <authorList>
            <person name="Tancsics A."/>
            <person name="Farkas M."/>
            <person name="Kriszt B."/>
            <person name="Maroti G."/>
            <person name="Horvath B."/>
        </authorList>
    </citation>
    <scope>NUCLEOTIDE SEQUENCE [LARGE SCALE GENOMIC DNA]</scope>
    <source>
        <strain evidence="2 3">Buc</strain>
    </source>
</reference>
<organism evidence="2 3">
    <name type="scientific">Zoogloea oleivorans</name>
    <dbReference type="NCBI Taxonomy" id="1552750"/>
    <lineage>
        <taxon>Bacteria</taxon>
        <taxon>Pseudomonadati</taxon>
        <taxon>Pseudomonadota</taxon>
        <taxon>Betaproteobacteria</taxon>
        <taxon>Rhodocyclales</taxon>
        <taxon>Zoogloeaceae</taxon>
        <taxon>Zoogloea</taxon>
    </lineage>
</organism>
<proteinExistence type="predicted"/>
<dbReference type="Proteomes" id="UP000389128">
    <property type="component" value="Unassembled WGS sequence"/>
</dbReference>
<sequence>MRNTATGTHAHTYRTTSPALTRGPRRRIGHQAAAQPSPLTILRAIVLETMDYPPVRPTSADSFLPAPLLDAAKRAVKVAKRGTFVRLTAYRIIRHLAGPAIAFRLSFGRA</sequence>
<evidence type="ECO:0000256" key="1">
    <source>
        <dbReference type="SAM" id="MobiDB-lite"/>
    </source>
</evidence>
<comment type="caution">
    <text evidence="2">The sequence shown here is derived from an EMBL/GenBank/DDBJ whole genome shotgun (WGS) entry which is preliminary data.</text>
</comment>
<evidence type="ECO:0000313" key="2">
    <source>
        <dbReference type="EMBL" id="TYC54722.1"/>
    </source>
</evidence>